<organism evidence="2 3">
    <name type="scientific">Phialocephala subalpina</name>
    <dbReference type="NCBI Taxonomy" id="576137"/>
    <lineage>
        <taxon>Eukaryota</taxon>
        <taxon>Fungi</taxon>
        <taxon>Dikarya</taxon>
        <taxon>Ascomycota</taxon>
        <taxon>Pezizomycotina</taxon>
        <taxon>Leotiomycetes</taxon>
        <taxon>Helotiales</taxon>
        <taxon>Mollisiaceae</taxon>
        <taxon>Phialocephala</taxon>
        <taxon>Phialocephala fortinii species complex</taxon>
    </lineage>
</organism>
<accession>A0A1L7X4Z7</accession>
<dbReference type="EMBL" id="FJOG01000015">
    <property type="protein sequence ID" value="CZR60099.1"/>
    <property type="molecule type" value="Genomic_DNA"/>
</dbReference>
<evidence type="ECO:0000313" key="3">
    <source>
        <dbReference type="Proteomes" id="UP000184330"/>
    </source>
</evidence>
<feature type="compositionally biased region" description="Basic and acidic residues" evidence="1">
    <location>
        <begin position="149"/>
        <end position="158"/>
    </location>
</feature>
<feature type="region of interest" description="Disordered" evidence="1">
    <location>
        <begin position="128"/>
        <end position="158"/>
    </location>
</feature>
<dbReference type="InterPro" id="IPR053175">
    <property type="entry name" value="DHMBA_Reg_Transcription_Factor"/>
</dbReference>
<feature type="compositionally biased region" description="Polar residues" evidence="1">
    <location>
        <begin position="131"/>
        <end position="143"/>
    </location>
</feature>
<dbReference type="PANTHER" id="PTHR38791">
    <property type="entry name" value="ZN(II)2CYS6 TRANSCRIPTION FACTOR (EUROFUNG)-RELATED-RELATED"/>
    <property type="match status" value="1"/>
</dbReference>
<dbReference type="AlphaFoldDB" id="A0A1L7X4Z7"/>
<gene>
    <name evidence="2" type="ORF">PAC_09994</name>
</gene>
<proteinExistence type="predicted"/>
<protein>
    <submittedName>
        <fullName evidence="2">Uncharacterized protein</fullName>
    </submittedName>
</protein>
<evidence type="ECO:0000313" key="2">
    <source>
        <dbReference type="EMBL" id="CZR60099.1"/>
    </source>
</evidence>
<dbReference type="STRING" id="576137.A0A1L7X4Z7"/>
<reference evidence="2 3" key="1">
    <citation type="submission" date="2016-03" db="EMBL/GenBank/DDBJ databases">
        <authorList>
            <person name="Ploux O."/>
        </authorList>
    </citation>
    <scope>NUCLEOTIDE SEQUENCE [LARGE SCALE GENOMIC DNA]</scope>
    <source>
        <strain evidence="2 3">UAMH 11012</strain>
    </source>
</reference>
<dbReference type="Proteomes" id="UP000184330">
    <property type="component" value="Unassembled WGS sequence"/>
</dbReference>
<keyword evidence="3" id="KW-1185">Reference proteome</keyword>
<sequence length="343" mass="39169">MHRVFTQQTSYFINQSPYALSISTLDRAKCLFISTHVFGSHPSFHYLKAFFPPKESDDFLIHGVQSVCLAYLWNHTGDYEVMCKARMKYSQALQATGKVLGKKGQAERKEALVAVLLMDCFERLTRDGPHQNKSSFKPLNSPTDAPEETTDKHEKRNDAAAAAELKHLVGGIALCKLRGPSQFEDPVSISLFHHLSCNILVSCLYRRVPLPMEYVQLRAQASTFIAPHDANWRAEKLLINFMDFRNWLEVRDVHTDAEEALARSKTLEKEYRALCKIFLPLPDEQLVETNKPTAANPRKGRNNFCSVREAMDIMFRLCSEMVQRNSTHVEYGVSLARQDLMRV</sequence>
<dbReference type="OrthoDB" id="5429770at2759"/>
<name>A0A1L7X4Z7_9HELO</name>
<evidence type="ECO:0000256" key="1">
    <source>
        <dbReference type="SAM" id="MobiDB-lite"/>
    </source>
</evidence>